<proteinExistence type="predicted"/>
<accession>W1DHG5</accession>
<comment type="caution">
    <text evidence="2">The sequence shown here is derived from an EMBL/GenBank/DDBJ whole genome shotgun (WGS) entry which is preliminary data.</text>
</comment>
<keyword evidence="1" id="KW-0472">Membrane</keyword>
<dbReference type="AlphaFoldDB" id="W1DHG5"/>
<keyword evidence="1" id="KW-0812">Transmembrane</keyword>
<name>W1DHG5_KLEPN</name>
<reference evidence="2" key="1">
    <citation type="submission" date="2013-10" db="EMBL/GenBank/DDBJ databases">
        <title>Antibiotic resistance diversity of beta-lactamase producers in the General Hospital Vienna.</title>
        <authorList>
            <person name="Barisic I."/>
            <person name="Mitteregger D."/>
            <person name="Hirschl A.M."/>
            <person name="Noehammer C."/>
            <person name="Wiesinger-Mayr H."/>
        </authorList>
    </citation>
    <scope>NUCLEOTIDE SEQUENCE [LARGE SCALE GENOMIC DNA]</scope>
    <source>
        <strain evidence="2">IS43</strain>
    </source>
</reference>
<feature type="transmembrane region" description="Helical" evidence="1">
    <location>
        <begin position="20"/>
        <end position="39"/>
    </location>
</feature>
<dbReference type="Proteomes" id="UP000019183">
    <property type="component" value="Unassembled WGS sequence"/>
</dbReference>
<keyword evidence="1" id="KW-1133">Transmembrane helix</keyword>
<keyword evidence="3" id="KW-1185">Reference proteome</keyword>
<evidence type="ECO:0000313" key="3">
    <source>
        <dbReference type="Proteomes" id="UP000019183"/>
    </source>
</evidence>
<dbReference type="EMBL" id="CBWK010000164">
    <property type="protein sequence ID" value="CDL08182.1"/>
    <property type="molecule type" value="Genomic_DNA"/>
</dbReference>
<protein>
    <submittedName>
        <fullName evidence="2">Uncharacterized protein</fullName>
    </submittedName>
</protein>
<evidence type="ECO:0000313" key="2">
    <source>
        <dbReference type="EMBL" id="CDL08182.1"/>
    </source>
</evidence>
<organism evidence="2 3">
    <name type="scientific">Klebsiella pneumoniae IS43</name>
    <dbReference type="NCBI Taxonomy" id="1432552"/>
    <lineage>
        <taxon>Bacteria</taxon>
        <taxon>Pseudomonadati</taxon>
        <taxon>Pseudomonadota</taxon>
        <taxon>Gammaproteobacteria</taxon>
        <taxon>Enterobacterales</taxon>
        <taxon>Enterobacteriaceae</taxon>
        <taxon>Klebsiella/Raoultella group</taxon>
        <taxon>Klebsiella</taxon>
        <taxon>Klebsiella pneumoniae complex</taxon>
    </lineage>
</organism>
<evidence type="ECO:0000256" key="1">
    <source>
        <dbReference type="SAM" id="Phobius"/>
    </source>
</evidence>
<sequence length="53" mass="6398">MFESVQTHAFCWFIVCSRHIYLFFYIPYLLGGVRGAISLDRRLYSYSWRENGK</sequence>